<dbReference type="Pfam" id="PF04542">
    <property type="entry name" value="Sigma70_r2"/>
    <property type="match status" value="1"/>
</dbReference>
<dbReference type="SUPFAM" id="SSF88659">
    <property type="entry name" value="Sigma3 and sigma4 domains of RNA polymerase sigma factors"/>
    <property type="match status" value="1"/>
</dbReference>
<evidence type="ECO:0000256" key="2">
    <source>
        <dbReference type="ARBA" id="ARBA00011344"/>
    </source>
</evidence>
<keyword evidence="3" id="KW-0805">Transcription regulation</keyword>
<dbReference type="InterPro" id="IPR013325">
    <property type="entry name" value="RNA_pol_sigma_r2"/>
</dbReference>
<keyword evidence="4" id="KW-0731">Sigma factor</keyword>
<dbReference type="GO" id="GO:0016987">
    <property type="term" value="F:sigma factor activity"/>
    <property type="evidence" value="ECO:0007669"/>
    <property type="project" value="UniProtKB-KW"/>
</dbReference>
<dbReference type="PANTHER" id="PTHR30173:SF36">
    <property type="entry name" value="ECF RNA POLYMERASE SIGMA FACTOR SIGJ"/>
    <property type="match status" value="1"/>
</dbReference>
<accession>A0A4Q2L424</accession>
<dbReference type="EMBL" id="SDPN01000002">
    <property type="protein sequence ID" value="RXZ72945.1"/>
    <property type="molecule type" value="Genomic_DNA"/>
</dbReference>
<dbReference type="InterPro" id="IPR036388">
    <property type="entry name" value="WH-like_DNA-bd_sf"/>
</dbReference>
<feature type="domain" description="RNA polymerase sigma-70 region 2" evidence="6">
    <location>
        <begin position="34"/>
        <end position="101"/>
    </location>
</feature>
<dbReference type="InterPro" id="IPR014284">
    <property type="entry name" value="RNA_pol_sigma-70_dom"/>
</dbReference>
<evidence type="ECO:0000256" key="1">
    <source>
        <dbReference type="ARBA" id="ARBA00010641"/>
    </source>
</evidence>
<evidence type="ECO:0000256" key="5">
    <source>
        <dbReference type="ARBA" id="ARBA00023163"/>
    </source>
</evidence>
<dbReference type="Proteomes" id="UP000293865">
    <property type="component" value="Unassembled WGS sequence"/>
</dbReference>
<evidence type="ECO:0000313" key="8">
    <source>
        <dbReference type="EMBL" id="RXZ72945.1"/>
    </source>
</evidence>
<dbReference type="AlphaFoldDB" id="A0A4Q2L424"/>
<dbReference type="GO" id="GO:0006352">
    <property type="term" value="P:DNA-templated transcription initiation"/>
    <property type="evidence" value="ECO:0007669"/>
    <property type="project" value="InterPro"/>
</dbReference>
<protein>
    <submittedName>
        <fullName evidence="8">Sigma-70 family RNA polymerase sigma factor</fullName>
    </submittedName>
</protein>
<comment type="similarity">
    <text evidence="1">Belongs to the sigma-70 factor family. ECF subfamily.</text>
</comment>
<evidence type="ECO:0000256" key="3">
    <source>
        <dbReference type="ARBA" id="ARBA00023015"/>
    </source>
</evidence>
<dbReference type="InterPro" id="IPR052704">
    <property type="entry name" value="ECF_Sigma-70_Domain"/>
</dbReference>
<comment type="caution">
    <text evidence="8">The sequence shown here is derived from an EMBL/GenBank/DDBJ whole genome shotgun (WGS) entry which is preliminary data.</text>
</comment>
<evidence type="ECO:0000259" key="7">
    <source>
        <dbReference type="Pfam" id="PF08281"/>
    </source>
</evidence>
<reference evidence="8 9" key="1">
    <citation type="submission" date="2019-01" db="EMBL/GenBank/DDBJ databases">
        <title>Agromyces.</title>
        <authorList>
            <person name="Li J."/>
        </authorList>
    </citation>
    <scope>NUCLEOTIDE SEQUENCE [LARGE SCALE GENOMIC DNA]</scope>
    <source>
        <strain evidence="8 9">DSM 15934</strain>
    </source>
</reference>
<dbReference type="SUPFAM" id="SSF54427">
    <property type="entry name" value="NTF2-like"/>
    <property type="match status" value="1"/>
</dbReference>
<dbReference type="InterPro" id="IPR013249">
    <property type="entry name" value="RNA_pol_sigma70_r4_t2"/>
</dbReference>
<evidence type="ECO:0000259" key="6">
    <source>
        <dbReference type="Pfam" id="PF04542"/>
    </source>
</evidence>
<dbReference type="Pfam" id="PF08281">
    <property type="entry name" value="Sigma70_r4_2"/>
    <property type="match status" value="1"/>
</dbReference>
<evidence type="ECO:0000313" key="9">
    <source>
        <dbReference type="Proteomes" id="UP000293865"/>
    </source>
</evidence>
<dbReference type="Gene3D" id="3.10.450.50">
    <property type="match status" value="1"/>
</dbReference>
<comment type="subunit">
    <text evidence="2">Interacts transiently with the RNA polymerase catalytic core formed by RpoA, RpoB, RpoC and RpoZ (2 alpha, 1 beta, 1 beta' and 1 omega subunit) to form the RNA polymerase holoenzyme that can initiate transcription.</text>
</comment>
<dbReference type="Gene3D" id="1.10.1740.10">
    <property type="match status" value="1"/>
</dbReference>
<dbReference type="SUPFAM" id="SSF88946">
    <property type="entry name" value="Sigma2 domain of RNA polymerase sigma factors"/>
    <property type="match status" value="1"/>
</dbReference>
<gene>
    <name evidence="8" type="ORF">ESP51_01595</name>
</gene>
<dbReference type="InterPro" id="IPR013324">
    <property type="entry name" value="RNA_pol_sigma_r3/r4-like"/>
</dbReference>
<feature type="domain" description="RNA polymerase sigma factor 70 region 4 type 2" evidence="7">
    <location>
        <begin position="137"/>
        <end position="189"/>
    </location>
</feature>
<dbReference type="PANTHER" id="PTHR30173">
    <property type="entry name" value="SIGMA 19 FACTOR"/>
    <property type="match status" value="1"/>
</dbReference>
<dbReference type="OrthoDB" id="3211555at2"/>
<dbReference type="InterPro" id="IPR007627">
    <property type="entry name" value="RNA_pol_sigma70_r2"/>
</dbReference>
<sequence length="318" mass="34532">MSRGRCDIPAATSVLASHSPWVDRLLVMTDFADLWTAHRHVVRDVAYRALGSVAEAEDVTQETYLRLLARGDEPDVEPLDEPRAWLITVASRLAIDRLRAHEHSRRAYVGPWLPEPIVTDERTLPEDRVTLDDSVRMALLVVLEQLTPAERTAFLLHDVFDLGFDRIADVLGVSPASARQSASRARKRIAAQGEARFSVDPAAARRLSERFAAAASDGDLAGLVAVLAPDATGHFDSGGVFPDAPAEVVVGAETVARQFLAGVGGRGLDFEVAEVNAEPGIIVRRRGRVISVLALEFADDRISVIHGIGNPKKLAHVR</sequence>
<evidence type="ECO:0000256" key="4">
    <source>
        <dbReference type="ARBA" id="ARBA00023082"/>
    </source>
</evidence>
<organism evidence="8 9">
    <name type="scientific">Agromyces albus</name>
    <dbReference type="NCBI Taxonomy" id="205332"/>
    <lineage>
        <taxon>Bacteria</taxon>
        <taxon>Bacillati</taxon>
        <taxon>Actinomycetota</taxon>
        <taxon>Actinomycetes</taxon>
        <taxon>Micrococcales</taxon>
        <taxon>Microbacteriaceae</taxon>
        <taxon>Agromyces</taxon>
    </lineage>
</organism>
<keyword evidence="5" id="KW-0804">Transcription</keyword>
<dbReference type="Gene3D" id="1.10.10.10">
    <property type="entry name" value="Winged helix-like DNA-binding domain superfamily/Winged helix DNA-binding domain"/>
    <property type="match status" value="1"/>
</dbReference>
<dbReference type="GO" id="GO:0003677">
    <property type="term" value="F:DNA binding"/>
    <property type="evidence" value="ECO:0007669"/>
    <property type="project" value="InterPro"/>
</dbReference>
<dbReference type="CDD" id="cd06171">
    <property type="entry name" value="Sigma70_r4"/>
    <property type="match status" value="1"/>
</dbReference>
<name>A0A4Q2L424_9MICO</name>
<proteinExistence type="inferred from homology"/>
<dbReference type="NCBIfam" id="TIGR02937">
    <property type="entry name" value="sigma70-ECF"/>
    <property type="match status" value="1"/>
</dbReference>
<dbReference type="InterPro" id="IPR032710">
    <property type="entry name" value="NTF2-like_dom_sf"/>
</dbReference>
<keyword evidence="9" id="KW-1185">Reference proteome</keyword>